<gene>
    <name evidence="2" type="ORF">MT2528_4203</name>
</gene>
<comment type="caution">
    <text evidence="2">The sequence shown here is derived from an EMBL/GenBank/DDBJ whole genome shotgun (WGS) entry which is preliminary data.</text>
</comment>
<name>A0ABY1HJL7_9GAMM</name>
<feature type="compositionally biased region" description="Basic residues" evidence="1">
    <location>
        <begin position="229"/>
        <end position="238"/>
    </location>
</feature>
<proteinExistence type="predicted"/>
<evidence type="ECO:0008006" key="4">
    <source>
        <dbReference type="Google" id="ProtNLM"/>
    </source>
</evidence>
<evidence type="ECO:0000313" key="3">
    <source>
        <dbReference type="Proteomes" id="UP000182660"/>
    </source>
</evidence>
<accession>A0ABY1HJL7</accession>
<sequence length="238" mass="26620">MLHVSTFTYDTTRNRTKLYVIITITHNVRYLVMKKGKFGLLLLLASSMFGCTSEPYSVKVGYNNGSTTGRHIVSRMVVGGGDFSMGSVGTYPGKASTGGRMWPPTHIEGDWAKGNPTPSSGLISYHRISMDIPKDAEAKMKLMDNYYQNLDKDYGSMQVIVDGPRVRVFYTKNCFSKFDDCTPKQSIDPNGWVIKSPSGTTDVVKLFDGIGESSKTPFPNTRFAERERLKKQRLKKVE</sequence>
<keyword evidence="3" id="KW-1185">Reference proteome</keyword>
<feature type="region of interest" description="Disordered" evidence="1">
    <location>
        <begin position="217"/>
        <end position="238"/>
    </location>
</feature>
<reference evidence="2 3" key="1">
    <citation type="submission" date="2016-11" db="EMBL/GenBank/DDBJ databases">
        <authorList>
            <person name="Klemetsen T."/>
        </authorList>
    </citation>
    <scope>NUCLEOTIDE SEQUENCE [LARGE SCALE GENOMIC DNA]</scope>
    <source>
        <strain evidence="2">MT 2528</strain>
    </source>
</reference>
<evidence type="ECO:0000256" key="1">
    <source>
        <dbReference type="SAM" id="MobiDB-lite"/>
    </source>
</evidence>
<dbReference type="EMBL" id="FPLJ01000106">
    <property type="protein sequence ID" value="SGZ01291.1"/>
    <property type="molecule type" value="Genomic_DNA"/>
</dbReference>
<dbReference type="Proteomes" id="UP000182660">
    <property type="component" value="Unassembled WGS sequence"/>
</dbReference>
<protein>
    <recommendedName>
        <fullName evidence="4">Lipoprotein</fullName>
    </recommendedName>
</protein>
<organism evidence="2 3">
    <name type="scientific">Moritella viscosa</name>
    <dbReference type="NCBI Taxonomy" id="80854"/>
    <lineage>
        <taxon>Bacteria</taxon>
        <taxon>Pseudomonadati</taxon>
        <taxon>Pseudomonadota</taxon>
        <taxon>Gammaproteobacteria</taxon>
        <taxon>Alteromonadales</taxon>
        <taxon>Moritellaceae</taxon>
        <taxon>Moritella</taxon>
    </lineage>
</organism>
<evidence type="ECO:0000313" key="2">
    <source>
        <dbReference type="EMBL" id="SGZ01291.1"/>
    </source>
</evidence>